<evidence type="ECO:0000313" key="2">
    <source>
        <dbReference type="Proteomes" id="UP000092993"/>
    </source>
</evidence>
<comment type="caution">
    <text evidence="1">The sequence shown here is derived from an EMBL/GenBank/DDBJ whole genome shotgun (WGS) entry which is preliminary data.</text>
</comment>
<name>A0A1C7LWP5_GRIFR</name>
<sequence length="270" mass="30970">MANRAGRQILCNPIPSLCCQAGIYTRGHRSAAPRLLAEPSKQKHTLEPEDAGVEAPVKCEEKRRYRRIVDRIDISVRFGVHAHFAPYQAELTVPSWGTFCVTRATADKDSVLWAEVIWEVALMNFRLELLDVDRDLLPALYALEDSSTAAARQHELLEIWGMEGFLRPMWMQTDDMDDLSAADWEVRRQAFVRWARAMVQWPGVELQWDANVLCDRREYDGFEQQVIAVYCRTFYAARSRLPTVPLARPPSLYRHLQATTCPTDEYLGAD</sequence>
<dbReference type="STRING" id="5627.A0A1C7LWP5"/>
<keyword evidence="2" id="KW-1185">Reference proteome</keyword>
<reference evidence="1 2" key="1">
    <citation type="submission" date="2016-03" db="EMBL/GenBank/DDBJ databases">
        <title>Whole genome sequencing of Grifola frondosa 9006-11.</title>
        <authorList>
            <person name="Min B."/>
            <person name="Park H."/>
            <person name="Kim J.-G."/>
            <person name="Cho H."/>
            <person name="Oh Y.-L."/>
            <person name="Kong W.-S."/>
            <person name="Choi I.-G."/>
        </authorList>
    </citation>
    <scope>NUCLEOTIDE SEQUENCE [LARGE SCALE GENOMIC DNA]</scope>
    <source>
        <strain evidence="1 2">9006-11</strain>
    </source>
</reference>
<dbReference type="Proteomes" id="UP000092993">
    <property type="component" value="Unassembled WGS sequence"/>
</dbReference>
<dbReference type="AlphaFoldDB" id="A0A1C7LWP5"/>
<dbReference type="EMBL" id="LUGG01000025">
    <property type="protein sequence ID" value="OBZ67224.1"/>
    <property type="molecule type" value="Genomic_DNA"/>
</dbReference>
<protein>
    <submittedName>
        <fullName evidence="1">Uncharacterized protein</fullName>
    </submittedName>
</protein>
<gene>
    <name evidence="1" type="ORF">A0H81_13045</name>
</gene>
<accession>A0A1C7LWP5</accession>
<evidence type="ECO:0000313" key="1">
    <source>
        <dbReference type="EMBL" id="OBZ67224.1"/>
    </source>
</evidence>
<proteinExistence type="predicted"/>
<organism evidence="1 2">
    <name type="scientific">Grifola frondosa</name>
    <name type="common">Maitake</name>
    <name type="synonym">Polyporus frondosus</name>
    <dbReference type="NCBI Taxonomy" id="5627"/>
    <lineage>
        <taxon>Eukaryota</taxon>
        <taxon>Fungi</taxon>
        <taxon>Dikarya</taxon>
        <taxon>Basidiomycota</taxon>
        <taxon>Agaricomycotina</taxon>
        <taxon>Agaricomycetes</taxon>
        <taxon>Polyporales</taxon>
        <taxon>Grifolaceae</taxon>
        <taxon>Grifola</taxon>
    </lineage>
</organism>
<dbReference type="OrthoDB" id="2803447at2759"/>